<evidence type="ECO:0000313" key="2">
    <source>
        <dbReference type="Proteomes" id="UP000632454"/>
    </source>
</evidence>
<gene>
    <name evidence="1" type="ORF">GCM10007298_14420</name>
</gene>
<comment type="caution">
    <text evidence="1">The sequence shown here is derived from an EMBL/GenBank/DDBJ whole genome shotgun (WGS) entry which is preliminary data.</text>
</comment>
<protein>
    <submittedName>
        <fullName evidence="1">Uncharacterized protein</fullName>
    </submittedName>
</protein>
<keyword evidence="2" id="KW-1185">Reference proteome</keyword>
<dbReference type="EMBL" id="BMCS01000001">
    <property type="protein sequence ID" value="GGF19488.1"/>
    <property type="molecule type" value="Genomic_DNA"/>
</dbReference>
<accession>A0ABQ1UHY3</accession>
<dbReference type="Proteomes" id="UP000632454">
    <property type="component" value="Unassembled WGS sequence"/>
</dbReference>
<name>A0ABQ1UHY3_9NOCA</name>
<evidence type="ECO:0000313" key="1">
    <source>
        <dbReference type="EMBL" id="GGF19488.1"/>
    </source>
</evidence>
<organism evidence="1 2">
    <name type="scientific">Williamsia phyllosphaerae</name>
    <dbReference type="NCBI Taxonomy" id="885042"/>
    <lineage>
        <taxon>Bacteria</taxon>
        <taxon>Bacillati</taxon>
        <taxon>Actinomycetota</taxon>
        <taxon>Actinomycetes</taxon>
        <taxon>Mycobacteriales</taxon>
        <taxon>Nocardiaceae</taxon>
        <taxon>Williamsia</taxon>
    </lineage>
</organism>
<reference evidence="2" key="1">
    <citation type="journal article" date="2019" name="Int. J. Syst. Evol. Microbiol.">
        <title>The Global Catalogue of Microorganisms (GCM) 10K type strain sequencing project: providing services to taxonomists for standard genome sequencing and annotation.</title>
        <authorList>
            <consortium name="The Broad Institute Genomics Platform"/>
            <consortium name="The Broad Institute Genome Sequencing Center for Infectious Disease"/>
            <person name="Wu L."/>
            <person name="Ma J."/>
        </authorList>
    </citation>
    <scope>NUCLEOTIDE SEQUENCE [LARGE SCALE GENOMIC DNA]</scope>
    <source>
        <strain evidence="2">CCM 7855</strain>
    </source>
</reference>
<proteinExistence type="predicted"/>
<sequence>MDVLEWDCCTSELVIVDLSRTIVLRRGRVVGATRVPVADVTTSTSGQYVRLLDMRNSDPGIA</sequence>